<reference evidence="2 3" key="1">
    <citation type="submission" date="2020-08" db="EMBL/GenBank/DDBJ databases">
        <title>Genomic Encyclopedia of Archaeal and Bacterial Type Strains, Phase II (KMG-II): from individual species to whole genera.</title>
        <authorList>
            <person name="Goeker M."/>
        </authorList>
    </citation>
    <scope>NUCLEOTIDE SEQUENCE [LARGE SCALE GENOMIC DNA]</scope>
    <source>
        <strain evidence="2 3">DSM 43850</strain>
    </source>
</reference>
<evidence type="ECO:0000313" key="3">
    <source>
        <dbReference type="Proteomes" id="UP000517916"/>
    </source>
</evidence>
<dbReference type="CDD" id="cd24007">
    <property type="entry name" value="ASKHA_NBD_eukNAGK-like"/>
    <property type="match status" value="1"/>
</dbReference>
<gene>
    <name evidence="2" type="ORF">BC739_008402</name>
</gene>
<protein>
    <submittedName>
        <fullName evidence="2">N-acetylglucosamine kinase-like BadF-type ATPase</fullName>
    </submittedName>
</protein>
<comment type="caution">
    <text evidence="2">The sequence shown here is derived from an EMBL/GenBank/DDBJ whole genome shotgun (WGS) entry which is preliminary data.</text>
</comment>
<name>A0ABR6BWS0_9PSEU</name>
<dbReference type="Pfam" id="PF01869">
    <property type="entry name" value="BcrAD_BadFG"/>
    <property type="match status" value="1"/>
</dbReference>
<dbReference type="Gene3D" id="3.30.420.40">
    <property type="match status" value="2"/>
</dbReference>
<sequence length="344" mass="35518">MGEGMKAAVLAIDGGNSKTDVLLVDEEGTVLAHVRGPGASPQNIGLRPSLEAFDRMAGEAAAKAGLSTAKPFARHTAAYLAGADLPREEEVLQREFDRLGWSDSSVVANDTFALLRSGTTDGVGVAVVCGAGINCVGVARDGRVHRFPALGRISGDWGGGSQLGGEALWWAVRAADGRGPDTALLPALLAHFGMDDIQDVVAGLHFEEISGEVVHELCPLLFRVAAEGDRVAGEVVRRLVEEVTVLATVSLRRLDLLGERVDVVLGGGVLANAGAEVIGEITAGCHEVAPLAEVHVVDLPPVVGAALLGLDAIGAGQAAELRLRTHYVAEPQAEPVEQQLAAGG</sequence>
<accession>A0ABR6BWS0</accession>
<dbReference type="SUPFAM" id="SSF53067">
    <property type="entry name" value="Actin-like ATPase domain"/>
    <property type="match status" value="2"/>
</dbReference>
<dbReference type="InterPro" id="IPR002731">
    <property type="entry name" value="ATPase_BadF"/>
</dbReference>
<proteinExistence type="predicted"/>
<evidence type="ECO:0000259" key="1">
    <source>
        <dbReference type="Pfam" id="PF01869"/>
    </source>
</evidence>
<dbReference type="PANTHER" id="PTHR43190">
    <property type="entry name" value="N-ACETYL-D-GLUCOSAMINE KINASE"/>
    <property type="match status" value="1"/>
</dbReference>
<dbReference type="Proteomes" id="UP000517916">
    <property type="component" value="Unassembled WGS sequence"/>
</dbReference>
<dbReference type="EMBL" id="JACJID010000008">
    <property type="protein sequence ID" value="MBA8931155.1"/>
    <property type="molecule type" value="Genomic_DNA"/>
</dbReference>
<evidence type="ECO:0000313" key="2">
    <source>
        <dbReference type="EMBL" id="MBA8931155.1"/>
    </source>
</evidence>
<dbReference type="InterPro" id="IPR052519">
    <property type="entry name" value="Euk-type_GlcNAc_Kinase"/>
</dbReference>
<dbReference type="PANTHER" id="PTHR43190:SF3">
    <property type="entry name" value="N-ACETYL-D-GLUCOSAMINE KINASE"/>
    <property type="match status" value="1"/>
</dbReference>
<feature type="domain" description="ATPase BadF/BadG/BcrA/BcrD type" evidence="1">
    <location>
        <begin position="12"/>
        <end position="309"/>
    </location>
</feature>
<keyword evidence="3" id="KW-1185">Reference proteome</keyword>
<dbReference type="InterPro" id="IPR043129">
    <property type="entry name" value="ATPase_NBD"/>
</dbReference>
<organism evidence="2 3">
    <name type="scientific">Kutzneria viridogrisea</name>
    <dbReference type="NCBI Taxonomy" id="47990"/>
    <lineage>
        <taxon>Bacteria</taxon>
        <taxon>Bacillati</taxon>
        <taxon>Actinomycetota</taxon>
        <taxon>Actinomycetes</taxon>
        <taxon>Pseudonocardiales</taxon>
        <taxon>Pseudonocardiaceae</taxon>
        <taxon>Kutzneria</taxon>
    </lineage>
</organism>